<evidence type="ECO:0000256" key="5">
    <source>
        <dbReference type="ARBA" id="ARBA00023242"/>
    </source>
</evidence>
<evidence type="ECO:0000256" key="1">
    <source>
        <dbReference type="ARBA" id="ARBA00004126"/>
    </source>
</evidence>
<accession>A0A316UBN1</accession>
<dbReference type="STRING" id="1684307.A0A316UBN1"/>
<dbReference type="RefSeq" id="XP_025349428.1">
    <property type="nucleotide sequence ID" value="XM_025494129.1"/>
</dbReference>
<dbReference type="PANTHER" id="PTHR12265:SF30">
    <property type="entry name" value="TRANSMEMBRANE PROTEIN 53"/>
    <property type="match status" value="1"/>
</dbReference>
<feature type="region of interest" description="Disordered" evidence="7">
    <location>
        <begin position="1"/>
        <end position="40"/>
    </location>
</feature>
<feature type="compositionally biased region" description="Polar residues" evidence="7">
    <location>
        <begin position="1"/>
        <end position="13"/>
    </location>
</feature>
<dbReference type="GO" id="GO:0031965">
    <property type="term" value="C:nuclear membrane"/>
    <property type="evidence" value="ECO:0007669"/>
    <property type="project" value="UniProtKB-SubCell"/>
</dbReference>
<keyword evidence="2" id="KW-0812">Transmembrane</keyword>
<evidence type="ECO:0000313" key="9">
    <source>
        <dbReference type="Proteomes" id="UP000245942"/>
    </source>
</evidence>
<dbReference type="Proteomes" id="UP000245942">
    <property type="component" value="Unassembled WGS sequence"/>
</dbReference>
<organism evidence="8 9">
    <name type="scientific">Pseudomicrostroma glucosiphilum</name>
    <dbReference type="NCBI Taxonomy" id="1684307"/>
    <lineage>
        <taxon>Eukaryota</taxon>
        <taxon>Fungi</taxon>
        <taxon>Dikarya</taxon>
        <taxon>Basidiomycota</taxon>
        <taxon>Ustilaginomycotina</taxon>
        <taxon>Exobasidiomycetes</taxon>
        <taxon>Microstromatales</taxon>
        <taxon>Microstromatales incertae sedis</taxon>
        <taxon>Pseudomicrostroma</taxon>
    </lineage>
</organism>
<dbReference type="AlphaFoldDB" id="A0A316UBN1"/>
<keyword evidence="5" id="KW-0539">Nucleus</keyword>
<dbReference type="PANTHER" id="PTHR12265">
    <property type="entry name" value="TRANSMEMBRANE PROTEIN 53"/>
    <property type="match status" value="1"/>
</dbReference>
<evidence type="ECO:0000256" key="6">
    <source>
        <dbReference type="ARBA" id="ARBA00037847"/>
    </source>
</evidence>
<keyword evidence="3" id="KW-1133">Transmembrane helix</keyword>
<evidence type="ECO:0000313" key="8">
    <source>
        <dbReference type="EMBL" id="PWN22268.1"/>
    </source>
</evidence>
<dbReference type="EMBL" id="KZ819323">
    <property type="protein sequence ID" value="PWN22268.1"/>
    <property type="molecule type" value="Genomic_DNA"/>
</dbReference>
<protein>
    <recommendedName>
        <fullName evidence="10">DUF829-domain-containing protein</fullName>
    </recommendedName>
</protein>
<evidence type="ECO:0000256" key="2">
    <source>
        <dbReference type="ARBA" id="ARBA00022692"/>
    </source>
</evidence>
<comment type="subcellular location">
    <subcellularLocation>
        <location evidence="6">Endomembrane system</location>
        <topology evidence="6">Single-pass membrane protein</topology>
    </subcellularLocation>
    <subcellularLocation>
        <location evidence="1">Nucleus membrane</location>
    </subcellularLocation>
</comment>
<dbReference type="GeneID" id="37015863"/>
<name>A0A316UBN1_9BASI</name>
<proteinExistence type="predicted"/>
<keyword evidence="9" id="KW-1185">Reference proteome</keyword>
<evidence type="ECO:0000256" key="7">
    <source>
        <dbReference type="SAM" id="MobiDB-lite"/>
    </source>
</evidence>
<feature type="compositionally biased region" description="Basic and acidic residues" evidence="7">
    <location>
        <begin position="137"/>
        <end position="155"/>
    </location>
</feature>
<evidence type="ECO:0008006" key="10">
    <source>
        <dbReference type="Google" id="ProtNLM"/>
    </source>
</evidence>
<feature type="region of interest" description="Disordered" evidence="7">
    <location>
        <begin position="137"/>
        <end position="211"/>
    </location>
</feature>
<dbReference type="Pfam" id="PF05705">
    <property type="entry name" value="DUF829"/>
    <property type="match status" value="1"/>
</dbReference>
<dbReference type="OrthoDB" id="77878at2759"/>
<keyword evidence="4" id="KW-0472">Membrane</keyword>
<gene>
    <name evidence="8" type="ORF">BCV69DRAFT_297568</name>
</gene>
<reference evidence="8 9" key="1">
    <citation type="journal article" date="2018" name="Mol. Biol. Evol.">
        <title>Broad Genomic Sampling Reveals a Smut Pathogenic Ancestry of the Fungal Clade Ustilaginomycotina.</title>
        <authorList>
            <person name="Kijpornyongpan T."/>
            <person name="Mondo S.J."/>
            <person name="Barry K."/>
            <person name="Sandor L."/>
            <person name="Lee J."/>
            <person name="Lipzen A."/>
            <person name="Pangilinan J."/>
            <person name="LaButti K."/>
            <person name="Hainaut M."/>
            <person name="Henrissat B."/>
            <person name="Grigoriev I.V."/>
            <person name="Spatafora J.W."/>
            <person name="Aime M.C."/>
        </authorList>
    </citation>
    <scope>NUCLEOTIDE SEQUENCE [LARGE SCALE GENOMIC DNA]</scope>
    <source>
        <strain evidence="8 9">MCA 4718</strain>
    </source>
</reference>
<evidence type="ECO:0000256" key="4">
    <source>
        <dbReference type="ARBA" id="ARBA00023136"/>
    </source>
</evidence>
<evidence type="ECO:0000256" key="3">
    <source>
        <dbReference type="ARBA" id="ARBA00022989"/>
    </source>
</evidence>
<dbReference type="InterPro" id="IPR008547">
    <property type="entry name" value="DUF829_TMEM53"/>
</dbReference>
<sequence length="440" mass="49308">MSTVEQVGAQSQEKPALSALQDPRSTPAPPLDKGVEEPEKPFELDEVAKSLYVYRPAPLKKNQKTEGALEGIAPPRVVLLLGWMDAPLPLLLKYAKPYATLLPQSTIMIKLSNGKSHMNTDKSNSLKVLHRLLAEETAKEDSRRKLREEMGRVDASRSGLSLDVDKREKQKQQLSESKVTLVENENETEGMKKTEEDQEVEDAAPPPSVPPSLPAQPYGLLVHSFSDGGGNNLAHLLRTSTLSLTPRATIFDSSPSKGRAWEGATAFTMPLAARSRPWLIRVLLRQTFRIIIFMVFQFVLALHKLRGQASRNARMRTALNDPKLWPRKAITEAEDGKQVLLPPRLYLYSKADALVPYQAVEEHARRCASAQSIPAAKVVDMEGPHAKERGEEKVTVLDAQERIVLRRWTQAPHCSLLRHDYEGYMGEVKNFLRRNLKPEE</sequence>